<sequence>MVRPGLVTLALLALSAPAVAADWEPKQWNPKPADGDVVLPMPCGGDMAFRRVATPTGDAGSGPLDDRQVTLGQSDPETDYIEHSRKDNLAGGLVGRDGARSYLIGKYEVTADQFAAVMEGSCPTPSAQGRLPRVDVSWFDAVQFSARYTEWLLQKSPADLPRQGDTAAFLRLPTEAEWEYAARGGAAISDSDFRARTFPMPEGVTAYAWVSGPSSSDGQLRQIGLLKPNPLGLHDILGNAQEWVLEPYRLVRVARLHGQAGGMIARGGDFRTAEGRLRSSLRLEIPPFDTATGQATRLPTLGFRLVMTAPVSVSQSRIDALRAAFAAIQKGRAGETDPIALLKRLADDATDPDMKRAVETIADSLSAERVARDEAEARSAKSTIYAAAAMIRSLRDLDRRLAPVKARWELAEKNRAANPADADEWKTLYDATQQALDISKRAYRDILVQTADDYDKARLTKALGVLTAEFEAQKLDSFARFAKLFVKQVTDYAARPAQDDDGWYRQLVE</sequence>
<evidence type="ECO:0000313" key="4">
    <source>
        <dbReference type="Proteomes" id="UP000245461"/>
    </source>
</evidence>
<evidence type="ECO:0000259" key="2">
    <source>
        <dbReference type="Pfam" id="PF03781"/>
    </source>
</evidence>
<dbReference type="PANTHER" id="PTHR23150:SF19">
    <property type="entry name" value="FORMYLGLYCINE-GENERATING ENZYME"/>
    <property type="match status" value="1"/>
</dbReference>
<dbReference type="InterPro" id="IPR016187">
    <property type="entry name" value="CTDL_fold"/>
</dbReference>
<keyword evidence="1" id="KW-0732">Signal</keyword>
<organism evidence="3 4">
    <name type="scientific">Zavarzinia aquatilis</name>
    <dbReference type="NCBI Taxonomy" id="2211142"/>
    <lineage>
        <taxon>Bacteria</taxon>
        <taxon>Pseudomonadati</taxon>
        <taxon>Pseudomonadota</taxon>
        <taxon>Alphaproteobacteria</taxon>
        <taxon>Rhodospirillales</taxon>
        <taxon>Zavarziniaceae</taxon>
        <taxon>Zavarzinia</taxon>
    </lineage>
</organism>
<dbReference type="RefSeq" id="WP_109907752.1">
    <property type="nucleotide sequence ID" value="NZ_QGLE01000014.1"/>
</dbReference>
<protein>
    <recommendedName>
        <fullName evidence="2">Sulfatase-modifying factor enzyme-like domain-containing protein</fullName>
    </recommendedName>
</protein>
<evidence type="ECO:0000313" key="3">
    <source>
        <dbReference type="EMBL" id="PWR18504.1"/>
    </source>
</evidence>
<dbReference type="Gene3D" id="3.90.1580.10">
    <property type="entry name" value="paralog of FGE (formylglycine-generating enzyme)"/>
    <property type="match status" value="1"/>
</dbReference>
<dbReference type="InterPro" id="IPR005532">
    <property type="entry name" value="SUMF_dom"/>
</dbReference>
<dbReference type="GO" id="GO:0120147">
    <property type="term" value="F:formylglycine-generating oxidase activity"/>
    <property type="evidence" value="ECO:0007669"/>
    <property type="project" value="TreeGrafter"/>
</dbReference>
<dbReference type="Proteomes" id="UP000245461">
    <property type="component" value="Unassembled WGS sequence"/>
</dbReference>
<dbReference type="PANTHER" id="PTHR23150">
    <property type="entry name" value="SULFATASE MODIFYING FACTOR 1, 2"/>
    <property type="match status" value="1"/>
</dbReference>
<keyword evidence="4" id="KW-1185">Reference proteome</keyword>
<feature type="chain" id="PRO_5016326314" description="Sulfatase-modifying factor enzyme-like domain-containing protein" evidence="1">
    <location>
        <begin position="21"/>
        <end position="509"/>
    </location>
</feature>
<evidence type="ECO:0000256" key="1">
    <source>
        <dbReference type="SAM" id="SignalP"/>
    </source>
</evidence>
<dbReference type="SUPFAM" id="SSF56436">
    <property type="entry name" value="C-type lectin-like"/>
    <property type="match status" value="1"/>
</dbReference>
<dbReference type="InterPro" id="IPR042095">
    <property type="entry name" value="SUMF_sf"/>
</dbReference>
<name>A0A317DVW0_9PROT</name>
<accession>A0A317DVW0</accession>
<feature type="domain" description="Sulfatase-modifying factor enzyme-like" evidence="2">
    <location>
        <begin position="100"/>
        <end position="306"/>
    </location>
</feature>
<dbReference type="Pfam" id="PF03781">
    <property type="entry name" value="FGE-sulfatase"/>
    <property type="match status" value="1"/>
</dbReference>
<feature type="signal peptide" evidence="1">
    <location>
        <begin position="1"/>
        <end position="20"/>
    </location>
</feature>
<dbReference type="AlphaFoldDB" id="A0A317DVW0"/>
<reference evidence="3 4" key="1">
    <citation type="submission" date="2018-05" db="EMBL/GenBank/DDBJ databases">
        <title>Zavarzinia sp. HR-AS.</title>
        <authorList>
            <person name="Lee Y."/>
            <person name="Jeon C.O."/>
        </authorList>
    </citation>
    <scope>NUCLEOTIDE SEQUENCE [LARGE SCALE GENOMIC DNA]</scope>
    <source>
        <strain evidence="3 4">HR-AS</strain>
    </source>
</reference>
<dbReference type="EMBL" id="QGLE01000014">
    <property type="protein sequence ID" value="PWR18504.1"/>
    <property type="molecule type" value="Genomic_DNA"/>
</dbReference>
<dbReference type="InterPro" id="IPR051043">
    <property type="entry name" value="Sulfatase_Mod_Factor_Kinase"/>
</dbReference>
<dbReference type="OrthoDB" id="9768004at2"/>
<comment type="caution">
    <text evidence="3">The sequence shown here is derived from an EMBL/GenBank/DDBJ whole genome shotgun (WGS) entry which is preliminary data.</text>
</comment>
<gene>
    <name evidence="3" type="ORF">DKG74_18980</name>
</gene>
<proteinExistence type="predicted"/>